<feature type="transmembrane region" description="Helical" evidence="8">
    <location>
        <begin position="9"/>
        <end position="28"/>
    </location>
</feature>
<name>A0A069CTY5_WEIOS</name>
<evidence type="ECO:0000256" key="5">
    <source>
        <dbReference type="ARBA" id="ARBA00022692"/>
    </source>
</evidence>
<dbReference type="STRING" id="1329250.WOSG25_060800"/>
<dbReference type="GO" id="GO:0015099">
    <property type="term" value="F:nickel cation transmembrane transporter activity"/>
    <property type="evidence" value="ECO:0007669"/>
    <property type="project" value="UniProtKB-UniRule"/>
</dbReference>
<keyword evidence="4" id="KW-0533">Nickel</keyword>
<gene>
    <name evidence="9" type="ORF">WOSG25_060800</name>
</gene>
<dbReference type="OrthoDB" id="9776706at2"/>
<protein>
    <recommendedName>
        <fullName evidence="8">Nickel/cobalt efflux system</fullName>
    </recommendedName>
</protein>
<keyword evidence="5 8" id="KW-0812">Transmembrane</keyword>
<evidence type="ECO:0000256" key="1">
    <source>
        <dbReference type="ARBA" id="ARBA00004127"/>
    </source>
</evidence>
<dbReference type="Pfam" id="PF03824">
    <property type="entry name" value="NicO"/>
    <property type="match status" value="1"/>
</dbReference>
<dbReference type="GO" id="GO:0005886">
    <property type="term" value="C:plasma membrane"/>
    <property type="evidence" value="ECO:0007669"/>
    <property type="project" value="UniProtKB-SubCell"/>
</dbReference>
<keyword evidence="7 8" id="KW-0472">Membrane</keyword>
<evidence type="ECO:0000256" key="6">
    <source>
        <dbReference type="ARBA" id="ARBA00022989"/>
    </source>
</evidence>
<evidence type="ECO:0000256" key="7">
    <source>
        <dbReference type="ARBA" id="ARBA00023136"/>
    </source>
</evidence>
<dbReference type="AlphaFoldDB" id="A0A069CTY5"/>
<keyword evidence="10" id="KW-1185">Reference proteome</keyword>
<evidence type="ECO:0000313" key="9">
    <source>
        <dbReference type="EMBL" id="GAK30959.1"/>
    </source>
</evidence>
<proteinExistence type="inferred from homology"/>
<feature type="transmembrane region" description="Helical" evidence="8">
    <location>
        <begin position="251"/>
        <end position="278"/>
    </location>
</feature>
<evidence type="ECO:0000256" key="3">
    <source>
        <dbReference type="ARBA" id="ARBA00022448"/>
    </source>
</evidence>
<evidence type="ECO:0000256" key="2">
    <source>
        <dbReference type="ARBA" id="ARBA00010892"/>
    </source>
</evidence>
<feature type="transmembrane region" description="Helical" evidence="8">
    <location>
        <begin position="179"/>
        <end position="199"/>
    </location>
</feature>
<comment type="subcellular location">
    <subcellularLocation>
        <location evidence="8">Cell membrane</location>
        <topology evidence="8">Multi-pass membrane protein</topology>
    </subcellularLocation>
    <subcellularLocation>
        <location evidence="1">Endomembrane system</location>
        <topology evidence="1">Multi-pass membrane protein</topology>
    </subcellularLocation>
</comment>
<keyword evidence="6 8" id="KW-1133">Transmembrane helix</keyword>
<accession>A0A069CTY5</accession>
<dbReference type="InterPro" id="IPR004688">
    <property type="entry name" value="Ni/Co_transpt"/>
</dbReference>
<dbReference type="EMBL" id="DF820489">
    <property type="protein sequence ID" value="GAK30959.1"/>
    <property type="molecule type" value="Genomic_DNA"/>
</dbReference>
<feature type="transmembrane region" description="Helical" evidence="8">
    <location>
        <begin position="73"/>
        <end position="96"/>
    </location>
</feature>
<dbReference type="PANTHER" id="PTHR31611:SF0">
    <property type="entry name" value="HIGH-AFFINITY NICKEL TRANSPORT PROTEIN NIC1"/>
    <property type="match status" value="1"/>
</dbReference>
<evidence type="ECO:0000256" key="8">
    <source>
        <dbReference type="RuleBase" id="RU362101"/>
    </source>
</evidence>
<organism evidence="9 10">
    <name type="scientific">Weissella oryzae (strain DSM 25784 / JCM 18191 / LMG 30913 / SG25)</name>
    <dbReference type="NCBI Taxonomy" id="1329250"/>
    <lineage>
        <taxon>Bacteria</taxon>
        <taxon>Bacillati</taxon>
        <taxon>Bacillota</taxon>
        <taxon>Bacilli</taxon>
        <taxon>Lactobacillales</taxon>
        <taxon>Lactobacillaceae</taxon>
        <taxon>Weissella</taxon>
    </lineage>
</organism>
<comment type="similarity">
    <text evidence="2 8">Belongs to the NiCoT transporter (TC 2.A.52) family.</text>
</comment>
<feature type="transmembrane region" description="Helical" evidence="8">
    <location>
        <begin position="298"/>
        <end position="317"/>
    </location>
</feature>
<evidence type="ECO:0000313" key="10">
    <source>
        <dbReference type="Proteomes" id="UP000030643"/>
    </source>
</evidence>
<sequence length="327" mass="36026">MTKLIKKSWGYYSFILAMHGLFLGLILMEIKGNHTIVGLTILAYTLGLRHAFDADHIAAIDNTVRKLVHQDKAPMGTGFYFSLGHSTIVLLMSILIAVSVKWASQKLPFFERTGSIIGTIVSGGFLIGIAIFNLVVLINLLKRMRQKKPGTSPLPTMNGPLTFIFSSVFKFVEHARQMYFVGLLFGLGFDTATEIALLTLSTNAVAANTNFLSVLVLPISFAAGMCLMDTTDSVMMSGAYRWAFSSEHSKLYYNLIVTTVSVLSALMIGLTELIHFLPDKLKTSISILNVLQNIDYSSFGYILVGTFIVLWLLAYVITKSVQTAKLN</sequence>
<reference evidence="10" key="1">
    <citation type="journal article" date="2014" name="Genome Announc.">
        <title>Draft genome sequence of Weissella oryzae SG25T, isolated from fermented rice grains.</title>
        <authorList>
            <person name="Tanizawa Y."/>
            <person name="Fujisawa T."/>
            <person name="Mochizuki T."/>
            <person name="Kaminuma E."/>
            <person name="Suzuki Y."/>
            <person name="Nakamura Y."/>
            <person name="Tohno M."/>
        </authorList>
    </citation>
    <scope>NUCLEOTIDE SEQUENCE [LARGE SCALE GENOMIC DNA]</scope>
    <source>
        <strain evidence="10">DSM 25784 / JCM 18191 / LMG 30913 / SG25</strain>
    </source>
</reference>
<dbReference type="GO" id="GO:0012505">
    <property type="term" value="C:endomembrane system"/>
    <property type="evidence" value="ECO:0007669"/>
    <property type="project" value="UniProtKB-SubCell"/>
</dbReference>
<dbReference type="Proteomes" id="UP000030643">
    <property type="component" value="Unassembled WGS sequence"/>
</dbReference>
<dbReference type="eggNOG" id="COG3376">
    <property type="taxonomic scope" value="Bacteria"/>
</dbReference>
<dbReference type="PANTHER" id="PTHR31611">
    <property type="entry name" value="HIGH-AFFINITY NICKEL TRANSPORT PROTEIN NIC1"/>
    <property type="match status" value="1"/>
</dbReference>
<keyword evidence="3 8" id="KW-0813">Transport</keyword>
<feature type="transmembrane region" description="Helical" evidence="8">
    <location>
        <begin position="211"/>
        <end position="230"/>
    </location>
</feature>
<feature type="transmembrane region" description="Helical" evidence="8">
    <location>
        <begin position="116"/>
        <end position="141"/>
    </location>
</feature>
<dbReference type="InterPro" id="IPR011541">
    <property type="entry name" value="Ni/Co_transpt_high_affinity"/>
</dbReference>
<evidence type="ECO:0000256" key="4">
    <source>
        <dbReference type="ARBA" id="ARBA00022596"/>
    </source>
</evidence>